<reference evidence="3 4" key="1">
    <citation type="submission" date="2017-07" db="EMBL/GenBank/DDBJ databases">
        <authorList>
            <person name="Talla V."/>
            <person name="Backstrom N."/>
        </authorList>
    </citation>
    <scope>NUCLEOTIDE SEQUENCE [LARGE SCALE GENOMIC DNA]</scope>
</reference>
<keyword evidence="4" id="KW-1185">Reference proteome</keyword>
<feature type="compositionally biased region" description="Polar residues" evidence="1">
    <location>
        <begin position="1"/>
        <end position="10"/>
    </location>
</feature>
<evidence type="ECO:0000256" key="1">
    <source>
        <dbReference type="SAM" id="MobiDB-lite"/>
    </source>
</evidence>
<keyword evidence="2" id="KW-0472">Membrane</keyword>
<evidence type="ECO:0000313" key="4">
    <source>
        <dbReference type="Proteomes" id="UP000324832"/>
    </source>
</evidence>
<keyword evidence="2" id="KW-0812">Transmembrane</keyword>
<feature type="transmembrane region" description="Helical" evidence="2">
    <location>
        <begin position="73"/>
        <end position="92"/>
    </location>
</feature>
<accession>A0A5E4QUC9</accession>
<sequence>MTTRSGSYGNEEQDDDSEGEGARTDTDDEGIERDADPTPRAARGRRRPPAPRLADIVQVNVPPTDLYYVALDWQLSKCFCACLIFAILALLAM</sequence>
<dbReference type="EMBL" id="FZQP02005666">
    <property type="protein sequence ID" value="VVD01976.1"/>
    <property type="molecule type" value="Genomic_DNA"/>
</dbReference>
<dbReference type="Proteomes" id="UP000324832">
    <property type="component" value="Unassembled WGS sequence"/>
</dbReference>
<protein>
    <submittedName>
        <fullName evidence="3">Uncharacterized protein</fullName>
    </submittedName>
</protein>
<evidence type="ECO:0000256" key="2">
    <source>
        <dbReference type="SAM" id="Phobius"/>
    </source>
</evidence>
<keyword evidence="2" id="KW-1133">Transmembrane helix</keyword>
<gene>
    <name evidence="3" type="ORF">LSINAPIS_LOCUS12286</name>
</gene>
<name>A0A5E4QUC9_9NEOP</name>
<dbReference type="AlphaFoldDB" id="A0A5E4QUC9"/>
<proteinExistence type="predicted"/>
<feature type="region of interest" description="Disordered" evidence="1">
    <location>
        <begin position="1"/>
        <end position="52"/>
    </location>
</feature>
<organism evidence="3 4">
    <name type="scientific">Leptidea sinapis</name>
    <dbReference type="NCBI Taxonomy" id="189913"/>
    <lineage>
        <taxon>Eukaryota</taxon>
        <taxon>Metazoa</taxon>
        <taxon>Ecdysozoa</taxon>
        <taxon>Arthropoda</taxon>
        <taxon>Hexapoda</taxon>
        <taxon>Insecta</taxon>
        <taxon>Pterygota</taxon>
        <taxon>Neoptera</taxon>
        <taxon>Endopterygota</taxon>
        <taxon>Lepidoptera</taxon>
        <taxon>Glossata</taxon>
        <taxon>Ditrysia</taxon>
        <taxon>Papilionoidea</taxon>
        <taxon>Pieridae</taxon>
        <taxon>Dismorphiinae</taxon>
        <taxon>Leptidea</taxon>
    </lineage>
</organism>
<evidence type="ECO:0000313" key="3">
    <source>
        <dbReference type="EMBL" id="VVD01976.1"/>
    </source>
</evidence>